<organism evidence="2 3">
    <name type="scientific">Micromonospora zhanjiangensis</name>
    <dbReference type="NCBI Taxonomy" id="1522057"/>
    <lineage>
        <taxon>Bacteria</taxon>
        <taxon>Bacillati</taxon>
        <taxon>Actinomycetota</taxon>
        <taxon>Actinomycetes</taxon>
        <taxon>Micromonosporales</taxon>
        <taxon>Micromonosporaceae</taxon>
        <taxon>Micromonospora</taxon>
    </lineage>
</organism>
<accession>A0ABV8KRN5</accession>
<dbReference type="GO" id="GO:0016787">
    <property type="term" value="F:hydrolase activity"/>
    <property type="evidence" value="ECO:0007669"/>
    <property type="project" value="UniProtKB-KW"/>
</dbReference>
<dbReference type="InterPro" id="IPR000639">
    <property type="entry name" value="Epox_hydrolase-like"/>
</dbReference>
<reference evidence="3" key="1">
    <citation type="journal article" date="2019" name="Int. J. Syst. Evol. Microbiol.">
        <title>The Global Catalogue of Microorganisms (GCM) 10K type strain sequencing project: providing services to taxonomists for standard genome sequencing and annotation.</title>
        <authorList>
            <consortium name="The Broad Institute Genomics Platform"/>
            <consortium name="The Broad Institute Genome Sequencing Center for Infectious Disease"/>
            <person name="Wu L."/>
            <person name="Ma J."/>
        </authorList>
    </citation>
    <scope>NUCLEOTIDE SEQUENCE [LARGE SCALE GENOMIC DNA]</scope>
    <source>
        <strain evidence="3">2902at01</strain>
    </source>
</reference>
<feature type="domain" description="AB hydrolase-1" evidence="1">
    <location>
        <begin position="32"/>
        <end position="136"/>
    </location>
</feature>
<evidence type="ECO:0000313" key="3">
    <source>
        <dbReference type="Proteomes" id="UP001595868"/>
    </source>
</evidence>
<name>A0ABV8KRN5_9ACTN</name>
<keyword evidence="2" id="KW-0378">Hydrolase</keyword>
<dbReference type="Gene3D" id="3.40.50.1820">
    <property type="entry name" value="alpha/beta hydrolase"/>
    <property type="match status" value="2"/>
</dbReference>
<gene>
    <name evidence="2" type="ORF">ACFOX0_20320</name>
</gene>
<dbReference type="PANTHER" id="PTHR43798:SF33">
    <property type="entry name" value="HYDROLASE, PUTATIVE (AFU_ORTHOLOGUE AFUA_2G14860)-RELATED"/>
    <property type="match status" value="1"/>
</dbReference>
<dbReference type="Pfam" id="PF00561">
    <property type="entry name" value="Abhydrolase_1"/>
    <property type="match status" value="1"/>
</dbReference>
<comment type="caution">
    <text evidence="2">The sequence shown here is derived from an EMBL/GenBank/DDBJ whole genome shotgun (WGS) entry which is preliminary data.</text>
</comment>
<dbReference type="PRINTS" id="PR00412">
    <property type="entry name" value="EPOXHYDRLASE"/>
</dbReference>
<evidence type="ECO:0000313" key="2">
    <source>
        <dbReference type="EMBL" id="MFC4108266.1"/>
    </source>
</evidence>
<dbReference type="PRINTS" id="PR00111">
    <property type="entry name" value="ABHYDROLASE"/>
</dbReference>
<proteinExistence type="predicted"/>
<dbReference type="EMBL" id="JBHSBN010000014">
    <property type="protein sequence ID" value="MFC4108266.1"/>
    <property type="molecule type" value="Genomic_DNA"/>
</dbReference>
<dbReference type="InterPro" id="IPR000073">
    <property type="entry name" value="AB_hydrolase_1"/>
</dbReference>
<dbReference type="RefSeq" id="WP_377548267.1">
    <property type="nucleotide sequence ID" value="NZ_JBHSBN010000014.1"/>
</dbReference>
<protein>
    <submittedName>
        <fullName evidence="2">Alpha/beta fold hydrolase</fullName>
    </submittedName>
</protein>
<evidence type="ECO:0000259" key="1">
    <source>
        <dbReference type="Pfam" id="PF00561"/>
    </source>
</evidence>
<dbReference type="Proteomes" id="UP001595868">
    <property type="component" value="Unassembled WGS sequence"/>
</dbReference>
<keyword evidence="3" id="KW-1185">Reference proteome</keyword>
<dbReference type="InterPro" id="IPR050266">
    <property type="entry name" value="AB_hydrolase_sf"/>
</dbReference>
<dbReference type="SUPFAM" id="SSF53474">
    <property type="entry name" value="alpha/beta-Hydrolases"/>
    <property type="match status" value="1"/>
</dbReference>
<dbReference type="PANTHER" id="PTHR43798">
    <property type="entry name" value="MONOACYLGLYCEROL LIPASE"/>
    <property type="match status" value="1"/>
</dbReference>
<dbReference type="InterPro" id="IPR029058">
    <property type="entry name" value="AB_hydrolase_fold"/>
</dbReference>
<sequence>MGGGRVPDSFTEQTARIGDVTINYVRGGRRSTLVLLHGYPQSWYMWRKVLPELAGQHTVIAPDLRGSGGSDVPTGGYDKKTLAADVHGLLTQLGLDDDVSVVGHDIGAVVAYAYAAAHRDRVRKLVLTEAPIPDQSLYQLPTLTTRGPGLWNLGYFTVLTMPVLALGARASLGDAVATQVARYATTVTGDVVEDCGHWLFEEQPTELTTRLTRFLQRP</sequence>